<keyword evidence="3" id="KW-0732">Signal</keyword>
<proteinExistence type="inferred from homology"/>
<reference evidence="5 6" key="1">
    <citation type="journal article" date="2007" name="Science">
        <title>The Chlamydomonas genome reveals the evolution of key animal and plant functions.</title>
        <authorList>
            <person name="Merchant S.S."/>
            <person name="Prochnik S.E."/>
            <person name="Vallon O."/>
            <person name="Harris E.H."/>
            <person name="Karpowicz S.J."/>
            <person name="Witman G.B."/>
            <person name="Terry A."/>
            <person name="Salamov A."/>
            <person name="Fritz-Laylin L.K."/>
            <person name="Marechal-Drouard L."/>
            <person name="Marshall W.F."/>
            <person name="Qu L.H."/>
            <person name="Nelson D.R."/>
            <person name="Sanderfoot A.A."/>
            <person name="Spalding M.H."/>
            <person name="Kapitonov V.V."/>
            <person name="Ren Q."/>
            <person name="Ferris P."/>
            <person name="Lindquist E."/>
            <person name="Shapiro H."/>
            <person name="Lucas S.M."/>
            <person name="Grimwood J."/>
            <person name="Schmutz J."/>
            <person name="Cardol P."/>
            <person name="Cerutti H."/>
            <person name="Chanfreau G."/>
            <person name="Chen C.L."/>
            <person name="Cognat V."/>
            <person name="Croft M.T."/>
            <person name="Dent R."/>
            <person name="Dutcher S."/>
            <person name="Fernandez E."/>
            <person name="Fukuzawa H."/>
            <person name="Gonzalez-Ballester D."/>
            <person name="Gonzalez-Halphen D."/>
            <person name="Hallmann A."/>
            <person name="Hanikenne M."/>
            <person name="Hippler M."/>
            <person name="Inwood W."/>
            <person name="Jabbari K."/>
            <person name="Kalanon M."/>
            <person name="Kuras R."/>
            <person name="Lefebvre P.A."/>
            <person name="Lemaire S.D."/>
            <person name="Lobanov A.V."/>
            <person name="Lohr M."/>
            <person name="Manuell A."/>
            <person name="Meier I."/>
            <person name="Mets L."/>
            <person name="Mittag M."/>
            <person name="Mittelmeier T."/>
            <person name="Moroney J.V."/>
            <person name="Moseley J."/>
            <person name="Napoli C."/>
            <person name="Nedelcu A.M."/>
            <person name="Niyogi K."/>
            <person name="Novoselov S.V."/>
            <person name="Paulsen I.T."/>
            <person name="Pazour G."/>
            <person name="Purton S."/>
            <person name="Ral J.P."/>
            <person name="Riano-Pachon D.M."/>
            <person name="Riekhof W."/>
            <person name="Rymarquis L."/>
            <person name="Schroda M."/>
            <person name="Stern D."/>
            <person name="Umen J."/>
            <person name="Willows R."/>
            <person name="Wilson N."/>
            <person name="Zimmer S.L."/>
            <person name="Allmer J."/>
            <person name="Balk J."/>
            <person name="Bisova K."/>
            <person name="Chen C.J."/>
            <person name="Elias M."/>
            <person name="Gendler K."/>
            <person name="Hauser C."/>
            <person name="Lamb M.R."/>
            <person name="Ledford H."/>
            <person name="Long J.C."/>
            <person name="Minagawa J."/>
            <person name="Page M.D."/>
            <person name="Pan J."/>
            <person name="Pootakham W."/>
            <person name="Roje S."/>
            <person name="Rose A."/>
            <person name="Stahlberg E."/>
            <person name="Terauchi A.M."/>
            <person name="Yang P."/>
            <person name="Ball S."/>
            <person name="Bowler C."/>
            <person name="Dieckmann C.L."/>
            <person name="Gladyshev V.N."/>
            <person name="Green P."/>
            <person name="Jorgensen R."/>
            <person name="Mayfield S."/>
            <person name="Mueller-Roeber B."/>
            <person name="Rajamani S."/>
            <person name="Sayre R.T."/>
            <person name="Brokstein P."/>
            <person name="Dubchak I."/>
            <person name="Goodstein D."/>
            <person name="Hornick L."/>
            <person name="Huang Y.W."/>
            <person name="Jhaveri J."/>
            <person name="Luo Y."/>
            <person name="Martinez D."/>
            <person name="Ngau W.C."/>
            <person name="Otillar B."/>
            <person name="Poliakov A."/>
            <person name="Porter A."/>
            <person name="Szajkowski L."/>
            <person name="Werner G."/>
            <person name="Zhou K."/>
            <person name="Grigoriev I.V."/>
            <person name="Rokhsar D.S."/>
            <person name="Grossman A.R."/>
        </authorList>
    </citation>
    <scope>NUCLEOTIDE SEQUENCE [LARGE SCALE GENOMIC DNA]</scope>
    <source>
        <strain evidence="6">CC-503</strain>
    </source>
</reference>
<dbReference type="RefSeq" id="XP_042921636.1">
    <property type="nucleotide sequence ID" value="XM_043066340.1"/>
</dbReference>
<dbReference type="GO" id="GO:0016740">
    <property type="term" value="F:transferase activity"/>
    <property type="evidence" value="ECO:0007669"/>
    <property type="project" value="UniProtKB-KW"/>
</dbReference>
<dbReference type="SMART" id="SM00672">
    <property type="entry name" value="CAP10"/>
    <property type="match status" value="1"/>
</dbReference>
<dbReference type="InterPro" id="IPR006598">
    <property type="entry name" value="CAP10"/>
</dbReference>
<dbReference type="Proteomes" id="UP000006906">
    <property type="component" value="Chromosome 9"/>
</dbReference>
<feature type="domain" description="Glycosyl transferase CAP10" evidence="4">
    <location>
        <begin position="129"/>
        <end position="392"/>
    </location>
</feature>
<evidence type="ECO:0000256" key="3">
    <source>
        <dbReference type="SAM" id="SignalP"/>
    </source>
</evidence>
<dbReference type="GeneID" id="5722336"/>
<keyword evidence="2" id="KW-0808">Transferase</keyword>
<protein>
    <recommendedName>
        <fullName evidence="4">Glycosyl transferase CAP10 domain-containing protein</fullName>
    </recommendedName>
</protein>
<feature type="chain" id="PRO_5014474562" description="Glycosyl transferase CAP10 domain-containing protein" evidence="3">
    <location>
        <begin position="24"/>
        <end position="427"/>
    </location>
</feature>
<dbReference type="Pfam" id="PF05686">
    <property type="entry name" value="Glyco_transf_90"/>
    <property type="match status" value="1"/>
</dbReference>
<dbReference type="PANTHER" id="PTHR12203">
    <property type="entry name" value="KDEL LYS-ASP-GLU-LEU CONTAINING - RELATED"/>
    <property type="match status" value="1"/>
</dbReference>
<dbReference type="KEGG" id="cre:CHLRE_09g413900v5"/>
<sequence length="427" mass="49156">MSVAMLLAVSLLLLASYPTTTDAQCIQSPGELGPLLDVLNADIKYWRDKLGGQKLTHENLTLLIGRNDYRWNDNPWNGEAAGMVNSAYTAVLIYNNKWYFPFREWGYDANCTRGDDWCSHRMTRTQEAFYRWTAAGARFPNSVFLLDLENGGSCRVEAECPAPVFSIFDVMKEPENFPNFEFRIQHGKGAIMVPDMTHSATTKLVTRPWNEKARKAIFRGSLHCPIIFVNRVCPCSRVHFVDMVKKPKPEHGDAPQFVDADGWDEHDAHADDIRIPDWPQEYSKYMFTLALDGQSGNMKMEWLLHINSVILKEHSPVVEFFERVIKPNEHYVPILLNNSYDALDLIKTMPESDMQRIANNAQQFAQRYLCDDAKRFYFQRAIEEYNSLFADMEGYITDVVLPLMSVKEHLGLGHHYQNLPKPDKFEP</sequence>
<dbReference type="AlphaFoldDB" id="A0A2K3DFT8"/>
<feature type="signal peptide" evidence="3">
    <location>
        <begin position="1"/>
        <end position="23"/>
    </location>
</feature>
<dbReference type="ExpressionAtlas" id="A0A2K3DFT8">
    <property type="expression patterns" value="baseline"/>
</dbReference>
<dbReference type="OrthoDB" id="529159at2759"/>
<dbReference type="PaxDb" id="3055-EDP00833"/>
<evidence type="ECO:0000313" key="6">
    <source>
        <dbReference type="Proteomes" id="UP000006906"/>
    </source>
</evidence>
<evidence type="ECO:0000313" key="5">
    <source>
        <dbReference type="EMBL" id="PNW79410.1"/>
    </source>
</evidence>
<dbReference type="EMBL" id="CM008970">
    <property type="protein sequence ID" value="PNW79410.1"/>
    <property type="molecule type" value="Genomic_DNA"/>
</dbReference>
<name>A0A2K3DFT8_CHLRE</name>
<comment type="similarity">
    <text evidence="1">Belongs to the glycosyltransferase 90 family.</text>
</comment>
<dbReference type="Gramene" id="PNW79410">
    <property type="protein sequence ID" value="PNW79410"/>
    <property type="gene ID" value="CHLRE_09g413900v5"/>
</dbReference>
<gene>
    <name evidence="5" type="ORF">CHLRE_09g413900v5</name>
</gene>
<keyword evidence="6" id="KW-1185">Reference proteome</keyword>
<dbReference type="InParanoid" id="A0A2K3DFT8"/>
<evidence type="ECO:0000259" key="4">
    <source>
        <dbReference type="SMART" id="SM00672"/>
    </source>
</evidence>
<evidence type="ECO:0000256" key="1">
    <source>
        <dbReference type="ARBA" id="ARBA00010118"/>
    </source>
</evidence>
<evidence type="ECO:0000256" key="2">
    <source>
        <dbReference type="ARBA" id="ARBA00022679"/>
    </source>
</evidence>
<accession>A0A2K3DFT8</accession>
<dbReference type="InterPro" id="IPR051091">
    <property type="entry name" value="O-Glucosyltr/Glycosyltrsf_90"/>
</dbReference>
<dbReference type="PANTHER" id="PTHR12203:SF35">
    <property type="entry name" value="PROTEIN O-GLUCOSYLTRANSFERASE 1"/>
    <property type="match status" value="1"/>
</dbReference>
<organism evidence="5 6">
    <name type="scientific">Chlamydomonas reinhardtii</name>
    <name type="common">Chlamydomonas smithii</name>
    <dbReference type="NCBI Taxonomy" id="3055"/>
    <lineage>
        <taxon>Eukaryota</taxon>
        <taxon>Viridiplantae</taxon>
        <taxon>Chlorophyta</taxon>
        <taxon>core chlorophytes</taxon>
        <taxon>Chlorophyceae</taxon>
        <taxon>CS clade</taxon>
        <taxon>Chlamydomonadales</taxon>
        <taxon>Chlamydomonadaceae</taxon>
        <taxon>Chlamydomonas</taxon>
    </lineage>
</organism>